<dbReference type="Proteomes" id="UP000183275">
    <property type="component" value="Unassembled WGS sequence"/>
</dbReference>
<keyword evidence="1" id="KW-0472">Membrane</keyword>
<evidence type="ECO:0000256" key="1">
    <source>
        <dbReference type="SAM" id="Phobius"/>
    </source>
</evidence>
<organism evidence="2 3">
    <name type="scientific">Natrinema salifodinae</name>
    <dbReference type="NCBI Taxonomy" id="1202768"/>
    <lineage>
        <taxon>Archaea</taxon>
        <taxon>Methanobacteriati</taxon>
        <taxon>Methanobacteriota</taxon>
        <taxon>Stenosarchaea group</taxon>
        <taxon>Halobacteria</taxon>
        <taxon>Halobacteriales</taxon>
        <taxon>Natrialbaceae</taxon>
        <taxon>Natrinema</taxon>
    </lineage>
</organism>
<dbReference type="STRING" id="1202768.SAMN05216285_1958"/>
<reference evidence="3" key="1">
    <citation type="submission" date="2016-10" db="EMBL/GenBank/DDBJ databases">
        <authorList>
            <person name="Varghese N."/>
        </authorList>
    </citation>
    <scope>NUCLEOTIDE SEQUENCE [LARGE SCALE GENOMIC DNA]</scope>
    <source>
        <strain evidence="3">CGMCC 1.12284</strain>
    </source>
</reference>
<accession>A0A1I0NPI1</accession>
<proteinExistence type="predicted"/>
<keyword evidence="1" id="KW-0812">Transmembrane</keyword>
<protein>
    <submittedName>
        <fullName evidence="2">Uncharacterized protein</fullName>
    </submittedName>
</protein>
<feature type="transmembrane region" description="Helical" evidence="1">
    <location>
        <begin position="103"/>
        <end position="124"/>
    </location>
</feature>
<feature type="transmembrane region" description="Helical" evidence="1">
    <location>
        <begin position="79"/>
        <end position="97"/>
    </location>
</feature>
<gene>
    <name evidence="2" type="ORF">SAMN05216285_1958</name>
</gene>
<dbReference type="EMBL" id="FOIS01000002">
    <property type="protein sequence ID" value="SEW03193.1"/>
    <property type="molecule type" value="Genomic_DNA"/>
</dbReference>
<evidence type="ECO:0000313" key="3">
    <source>
        <dbReference type="Proteomes" id="UP000183275"/>
    </source>
</evidence>
<keyword evidence="1" id="KW-1133">Transmembrane helix</keyword>
<keyword evidence="3" id="KW-1185">Reference proteome</keyword>
<dbReference type="OrthoDB" id="376698at2157"/>
<feature type="transmembrane region" description="Helical" evidence="1">
    <location>
        <begin position="48"/>
        <end position="67"/>
    </location>
</feature>
<name>A0A1I0NPI1_9EURY</name>
<evidence type="ECO:0000313" key="2">
    <source>
        <dbReference type="EMBL" id="SEW03193.1"/>
    </source>
</evidence>
<sequence>MNGYLMRVSGLLGFGAWFALELYRQLIQDPIFFGGQGIPPEFVVTAQQSLLVGSIVVIVYGQILAQGSAAKSPGSLRSLAIGVQWGVPVLFALDAIVDGITSLGFFALVALFAGVIVPIGIVSIDRPK</sequence>
<dbReference type="RefSeq" id="WP_143067679.1">
    <property type="nucleotide sequence ID" value="NZ_FOIS01000002.1"/>
</dbReference>
<dbReference type="AlphaFoldDB" id="A0A1I0NPI1"/>